<reference evidence="2" key="1">
    <citation type="journal article" date="2023" name="Mol. Phylogenet. Evol.">
        <title>Genome-scale phylogeny and comparative genomics of the fungal order Sordariales.</title>
        <authorList>
            <person name="Hensen N."/>
            <person name="Bonometti L."/>
            <person name="Westerberg I."/>
            <person name="Brannstrom I.O."/>
            <person name="Guillou S."/>
            <person name="Cros-Aarteil S."/>
            <person name="Calhoun S."/>
            <person name="Haridas S."/>
            <person name="Kuo A."/>
            <person name="Mondo S."/>
            <person name="Pangilinan J."/>
            <person name="Riley R."/>
            <person name="LaButti K."/>
            <person name="Andreopoulos B."/>
            <person name="Lipzen A."/>
            <person name="Chen C."/>
            <person name="Yan M."/>
            <person name="Daum C."/>
            <person name="Ng V."/>
            <person name="Clum A."/>
            <person name="Steindorff A."/>
            <person name="Ohm R.A."/>
            <person name="Martin F."/>
            <person name="Silar P."/>
            <person name="Natvig D.O."/>
            <person name="Lalanne C."/>
            <person name="Gautier V."/>
            <person name="Ament-Velasquez S.L."/>
            <person name="Kruys A."/>
            <person name="Hutchinson M.I."/>
            <person name="Powell A.J."/>
            <person name="Barry K."/>
            <person name="Miller A.N."/>
            <person name="Grigoriev I.V."/>
            <person name="Debuchy R."/>
            <person name="Gladieux P."/>
            <person name="Hiltunen Thoren M."/>
            <person name="Johannesson H."/>
        </authorList>
    </citation>
    <scope>NUCLEOTIDE SEQUENCE</scope>
    <source>
        <strain evidence="2">CBS 123565</strain>
    </source>
</reference>
<gene>
    <name evidence="2" type="ORF">BT67DRAFT_6998</name>
</gene>
<protein>
    <submittedName>
        <fullName evidence="2">Uncharacterized protein</fullName>
    </submittedName>
</protein>
<dbReference type="Proteomes" id="UP001304895">
    <property type="component" value="Unassembled WGS sequence"/>
</dbReference>
<proteinExistence type="predicted"/>
<dbReference type="EMBL" id="MU853401">
    <property type="protein sequence ID" value="KAK4138344.1"/>
    <property type="molecule type" value="Genomic_DNA"/>
</dbReference>
<reference evidence="2" key="2">
    <citation type="submission" date="2023-05" db="EMBL/GenBank/DDBJ databases">
        <authorList>
            <consortium name="Lawrence Berkeley National Laboratory"/>
            <person name="Steindorff A."/>
            <person name="Hensen N."/>
            <person name="Bonometti L."/>
            <person name="Westerberg I."/>
            <person name="Brannstrom I.O."/>
            <person name="Guillou S."/>
            <person name="Cros-Aarteil S."/>
            <person name="Calhoun S."/>
            <person name="Haridas S."/>
            <person name="Kuo A."/>
            <person name="Mondo S."/>
            <person name="Pangilinan J."/>
            <person name="Riley R."/>
            <person name="Labutti K."/>
            <person name="Andreopoulos B."/>
            <person name="Lipzen A."/>
            <person name="Chen C."/>
            <person name="Yanf M."/>
            <person name="Daum C."/>
            <person name="Ng V."/>
            <person name="Clum A."/>
            <person name="Ohm R."/>
            <person name="Martin F."/>
            <person name="Silar P."/>
            <person name="Natvig D."/>
            <person name="Lalanne C."/>
            <person name="Gautier V."/>
            <person name="Ament-Velasquez S.L."/>
            <person name="Kruys A."/>
            <person name="Hutchinson M.I."/>
            <person name="Powell A.J."/>
            <person name="Barry K."/>
            <person name="Miller A.N."/>
            <person name="Grigoriev I.V."/>
            <person name="Debuchy R."/>
            <person name="Gladieux P."/>
            <person name="Thoren M.H."/>
            <person name="Johannesson H."/>
        </authorList>
    </citation>
    <scope>NUCLEOTIDE SEQUENCE</scope>
    <source>
        <strain evidence="2">CBS 123565</strain>
    </source>
</reference>
<sequence>MALVAKGRRLVNKRARKTMGSQPGCKRGGPWPESKKVVNSKVVLVVRGSGRVAQNIRHLWPGRWKEVSAAENPGIRLARGHCRAAHVVNGPPRGLETEGLFQGHGWDKGGVDWADPFLPSTGTGWCFRRNLEAKTTALSCWRRPRPAQQRKSDGRNGPRGHAHMHTTAHEGGRRRPRPAGKSPDSDQEFLGLIMLGGHQHCATLSRLRRYIEAENDAVVVGSGTAAHWAARTEGRMKVKPLTQVQAGLGCAVSRAQSRRHSRNCKVAAKCAGEARLGASWWGGEAMKGRRAESSASSASSASSESSVLAMMQGKKLAYALTHTLGAVVLSAKRTEGENEGSFFWW</sequence>
<feature type="region of interest" description="Disordered" evidence="1">
    <location>
        <begin position="140"/>
        <end position="187"/>
    </location>
</feature>
<accession>A0AAN6USV1</accession>
<evidence type="ECO:0000256" key="1">
    <source>
        <dbReference type="SAM" id="MobiDB-lite"/>
    </source>
</evidence>
<evidence type="ECO:0000313" key="2">
    <source>
        <dbReference type="EMBL" id="KAK4138344.1"/>
    </source>
</evidence>
<name>A0AAN6USV1_9PEZI</name>
<evidence type="ECO:0000313" key="3">
    <source>
        <dbReference type="Proteomes" id="UP001304895"/>
    </source>
</evidence>
<dbReference type="AlphaFoldDB" id="A0AAN6USV1"/>
<keyword evidence="3" id="KW-1185">Reference proteome</keyword>
<organism evidence="2 3">
    <name type="scientific">Trichocladium antarcticum</name>
    <dbReference type="NCBI Taxonomy" id="1450529"/>
    <lineage>
        <taxon>Eukaryota</taxon>
        <taxon>Fungi</taxon>
        <taxon>Dikarya</taxon>
        <taxon>Ascomycota</taxon>
        <taxon>Pezizomycotina</taxon>
        <taxon>Sordariomycetes</taxon>
        <taxon>Sordariomycetidae</taxon>
        <taxon>Sordariales</taxon>
        <taxon>Chaetomiaceae</taxon>
        <taxon>Trichocladium</taxon>
    </lineage>
</organism>
<feature type="region of interest" description="Disordered" evidence="1">
    <location>
        <begin position="13"/>
        <end position="33"/>
    </location>
</feature>
<comment type="caution">
    <text evidence="2">The sequence shown here is derived from an EMBL/GenBank/DDBJ whole genome shotgun (WGS) entry which is preliminary data.</text>
</comment>